<evidence type="ECO:0000313" key="7">
    <source>
        <dbReference type="Proteomes" id="UP001246576"/>
    </source>
</evidence>
<comment type="similarity">
    <text evidence="1">Belongs to the peptidase S45 family.</text>
</comment>
<keyword evidence="7" id="KW-1185">Reference proteome</keyword>
<dbReference type="SUPFAM" id="SSF56235">
    <property type="entry name" value="N-terminal nucleophile aminohydrolases (Ntn hydrolases)"/>
    <property type="match status" value="1"/>
</dbReference>
<keyword evidence="4" id="KW-0865">Zymogen</keyword>
<dbReference type="InterPro" id="IPR029055">
    <property type="entry name" value="Ntn_hydrolases_N"/>
</dbReference>
<evidence type="ECO:0000256" key="4">
    <source>
        <dbReference type="ARBA" id="ARBA00023145"/>
    </source>
</evidence>
<dbReference type="Gene3D" id="3.60.20.10">
    <property type="entry name" value="Glutamine Phosphoribosylpyrophosphate, subunit 1, domain 1"/>
    <property type="match status" value="1"/>
</dbReference>
<dbReference type="InterPro" id="IPR043147">
    <property type="entry name" value="Penicillin_amidase_A-knob"/>
</dbReference>
<accession>A0ABU2EUH3</accession>
<evidence type="ECO:0000256" key="1">
    <source>
        <dbReference type="ARBA" id="ARBA00006586"/>
    </source>
</evidence>
<dbReference type="PANTHER" id="PTHR34218:SF3">
    <property type="entry name" value="ACYL-HOMOSERINE LACTONE ACYLASE PVDQ"/>
    <property type="match status" value="1"/>
</dbReference>
<dbReference type="InterPro" id="IPR023343">
    <property type="entry name" value="Penicillin_amidase_dom1"/>
</dbReference>
<dbReference type="RefSeq" id="WP_227022694.1">
    <property type="nucleotide sequence ID" value="NZ_JAVLSJ010000023.1"/>
</dbReference>
<name>A0ABU2EUH3_9BURK</name>
<organism evidence="6 7">
    <name type="scientific">Herbaspirillum huttiense subsp. lycopersici</name>
    <dbReference type="NCBI Taxonomy" id="3074428"/>
    <lineage>
        <taxon>Bacteria</taxon>
        <taxon>Pseudomonadati</taxon>
        <taxon>Pseudomonadota</taxon>
        <taxon>Betaproteobacteria</taxon>
        <taxon>Burkholderiales</taxon>
        <taxon>Oxalobacteraceae</taxon>
        <taxon>Herbaspirillum</taxon>
    </lineage>
</organism>
<comment type="caution">
    <text evidence="6">The sequence shown here is derived from an EMBL/GenBank/DDBJ whole genome shotgun (WGS) entry which is preliminary data.</text>
</comment>
<evidence type="ECO:0000256" key="3">
    <source>
        <dbReference type="ARBA" id="ARBA00022801"/>
    </source>
</evidence>
<dbReference type="Proteomes" id="UP001246576">
    <property type="component" value="Unassembled WGS sequence"/>
</dbReference>
<protein>
    <submittedName>
        <fullName evidence="6">Penicillin acylase family protein</fullName>
    </submittedName>
</protein>
<dbReference type="InterPro" id="IPR043146">
    <property type="entry name" value="Penicillin_amidase_N_B-knob"/>
</dbReference>
<dbReference type="Gene3D" id="1.10.439.10">
    <property type="entry name" value="Penicillin Amidohydrolase, domain 1"/>
    <property type="match status" value="1"/>
</dbReference>
<evidence type="ECO:0000256" key="5">
    <source>
        <dbReference type="SAM" id="SignalP"/>
    </source>
</evidence>
<keyword evidence="3" id="KW-0378">Hydrolase</keyword>
<evidence type="ECO:0000313" key="6">
    <source>
        <dbReference type="EMBL" id="MDR9851820.1"/>
    </source>
</evidence>
<evidence type="ECO:0000256" key="2">
    <source>
        <dbReference type="ARBA" id="ARBA00022729"/>
    </source>
</evidence>
<sequence>MMSCLSLSPLRPLLALLLCCCAIAHAEPADTASADATVEIRRTTDGIPHILAHSWRALGVGVGYAQAQDALCTLAQGFVTYSGQRSWYFGAEQRLPVESSLGRPRNIDSDVFFKAYADDAMVAQMRAQQPDELNALIEGYAQGYNRLVRETFRSPARFAQRNCVGQAWLKEISAADIYRRMYAVQVMAGYAPLLAELVNATPGGASGSGLGQAHDAALRLRLANNLGTRAELGSNAIAWGSQATGGDGALLFGNPHWYWGGPDRFYQMQLTLPGQINVAGAGFLGIPVVMIGFNEHVAWTHTVSRARRFGLFQLQLDPQDPQRYLVDGVAQTMQQRQITVAVRDEAGRASQISRTLYTSRFGPVLDLHDLHPSLGWTRQQALAVRDINAGNWRIYRNFLAWGRASSLDDFIAIQRREAAMPWVNTVAIGRGDGRVWYADIGALPNVSDSLRGQCAAALSQVFARFDARTPVLDGSRSDCDWPSAPGAAQAGAMPVSRLPALLRHDYVANMNDSHWLSNPDAPLEGYASVLGEERAALSARGRLGHQIGATLATSGAASAAKLALAVQREVLRARAYTAEQFKSILLAQACAPPAAQLEQACRVLRAWGNTAEVGDRGALLWDVFWEELEKLPTDQLYAVAFDAAAPLTTPAAPTPGRAAAKAALAAAVERLQTRSVALDERPGRYRTVYSGGRHWPIYGGCGEAGYFTSGCAEKDQDALSPNAVTNSYLQVVWFGRQGVQARTLLAHGEDEQAVTGGRGSAPVVRYTRKQWLDFPFREADIARDPQLSRTVLSAP</sequence>
<dbReference type="Gene3D" id="2.30.120.10">
    <property type="match status" value="1"/>
</dbReference>
<dbReference type="Gene3D" id="1.10.1400.10">
    <property type="match status" value="1"/>
</dbReference>
<dbReference type="EMBL" id="JAVLSJ010000023">
    <property type="protein sequence ID" value="MDR9851820.1"/>
    <property type="molecule type" value="Genomic_DNA"/>
</dbReference>
<proteinExistence type="inferred from homology"/>
<feature type="chain" id="PRO_5046039422" evidence="5">
    <location>
        <begin position="27"/>
        <end position="795"/>
    </location>
</feature>
<feature type="signal peptide" evidence="5">
    <location>
        <begin position="1"/>
        <end position="26"/>
    </location>
</feature>
<reference evidence="6" key="1">
    <citation type="submission" date="2023-09" db="EMBL/GenBank/DDBJ databases">
        <title>Description of first Herbaspirillum huttiense subsp. nephrolepsisexaltata and Herbaspirillum huttiense subsp. lycopersicon.</title>
        <authorList>
            <person name="Poudel M."/>
            <person name="Sharma A."/>
            <person name="Goss E."/>
            <person name="Tapia J.H."/>
            <person name="Harmon C.M."/>
            <person name="Jones J.B."/>
        </authorList>
    </citation>
    <scope>NUCLEOTIDE SEQUENCE</scope>
    <source>
        <strain evidence="6">SE1</strain>
    </source>
</reference>
<keyword evidence="2 5" id="KW-0732">Signal</keyword>
<dbReference type="Pfam" id="PF01804">
    <property type="entry name" value="Penicil_amidase"/>
    <property type="match status" value="1"/>
</dbReference>
<gene>
    <name evidence="6" type="ORF">RI048_26585</name>
</gene>
<dbReference type="InterPro" id="IPR002692">
    <property type="entry name" value="S45"/>
</dbReference>
<dbReference type="PANTHER" id="PTHR34218">
    <property type="entry name" value="PEPTIDASE S45 PENICILLIN AMIDASE"/>
    <property type="match status" value="1"/>
</dbReference>